<organism evidence="1 2">
    <name type="scientific">Choiromyces venosus 120613-1</name>
    <dbReference type="NCBI Taxonomy" id="1336337"/>
    <lineage>
        <taxon>Eukaryota</taxon>
        <taxon>Fungi</taxon>
        <taxon>Dikarya</taxon>
        <taxon>Ascomycota</taxon>
        <taxon>Pezizomycotina</taxon>
        <taxon>Pezizomycetes</taxon>
        <taxon>Pezizales</taxon>
        <taxon>Tuberaceae</taxon>
        <taxon>Choiromyces</taxon>
    </lineage>
</organism>
<dbReference type="AlphaFoldDB" id="A0A3N4JRK5"/>
<dbReference type="Proteomes" id="UP000276215">
    <property type="component" value="Unassembled WGS sequence"/>
</dbReference>
<protein>
    <submittedName>
        <fullName evidence="1">Uncharacterized protein</fullName>
    </submittedName>
</protein>
<proteinExistence type="predicted"/>
<dbReference type="EMBL" id="ML120393">
    <property type="protein sequence ID" value="RPA98790.1"/>
    <property type="molecule type" value="Genomic_DNA"/>
</dbReference>
<keyword evidence="2" id="KW-1185">Reference proteome</keyword>
<evidence type="ECO:0000313" key="2">
    <source>
        <dbReference type="Proteomes" id="UP000276215"/>
    </source>
</evidence>
<gene>
    <name evidence="1" type="ORF">L873DRAFT_1011337</name>
</gene>
<reference evidence="1 2" key="1">
    <citation type="journal article" date="2018" name="Nat. Ecol. Evol.">
        <title>Pezizomycetes genomes reveal the molecular basis of ectomycorrhizal truffle lifestyle.</title>
        <authorList>
            <person name="Murat C."/>
            <person name="Payen T."/>
            <person name="Noel B."/>
            <person name="Kuo A."/>
            <person name="Morin E."/>
            <person name="Chen J."/>
            <person name="Kohler A."/>
            <person name="Krizsan K."/>
            <person name="Balestrini R."/>
            <person name="Da Silva C."/>
            <person name="Montanini B."/>
            <person name="Hainaut M."/>
            <person name="Levati E."/>
            <person name="Barry K.W."/>
            <person name="Belfiori B."/>
            <person name="Cichocki N."/>
            <person name="Clum A."/>
            <person name="Dockter R.B."/>
            <person name="Fauchery L."/>
            <person name="Guy J."/>
            <person name="Iotti M."/>
            <person name="Le Tacon F."/>
            <person name="Lindquist E.A."/>
            <person name="Lipzen A."/>
            <person name="Malagnac F."/>
            <person name="Mello A."/>
            <person name="Molinier V."/>
            <person name="Miyauchi S."/>
            <person name="Poulain J."/>
            <person name="Riccioni C."/>
            <person name="Rubini A."/>
            <person name="Sitrit Y."/>
            <person name="Splivallo R."/>
            <person name="Traeger S."/>
            <person name="Wang M."/>
            <person name="Zifcakova L."/>
            <person name="Wipf D."/>
            <person name="Zambonelli A."/>
            <person name="Paolocci F."/>
            <person name="Nowrousian M."/>
            <person name="Ottonello S."/>
            <person name="Baldrian P."/>
            <person name="Spatafora J.W."/>
            <person name="Henrissat B."/>
            <person name="Nagy L.G."/>
            <person name="Aury J.M."/>
            <person name="Wincker P."/>
            <person name="Grigoriev I.V."/>
            <person name="Bonfante P."/>
            <person name="Martin F.M."/>
        </authorList>
    </citation>
    <scope>NUCLEOTIDE SEQUENCE [LARGE SCALE GENOMIC DNA]</scope>
    <source>
        <strain evidence="1 2">120613-1</strain>
    </source>
</reference>
<name>A0A3N4JRK5_9PEZI</name>
<evidence type="ECO:0000313" key="1">
    <source>
        <dbReference type="EMBL" id="RPA98790.1"/>
    </source>
</evidence>
<sequence length="71" mass="8512">MVDVVILIAIPSTSLSNGLLEPETHVPLWQYWVYWFQITFGRYLQFWTQYRNNFQALMWHFGVAGMGWNLE</sequence>
<accession>A0A3N4JRK5</accession>